<organism evidence="1 2">
    <name type="scientific">Exidia glandulosa HHB12029</name>
    <dbReference type="NCBI Taxonomy" id="1314781"/>
    <lineage>
        <taxon>Eukaryota</taxon>
        <taxon>Fungi</taxon>
        <taxon>Dikarya</taxon>
        <taxon>Basidiomycota</taxon>
        <taxon>Agaricomycotina</taxon>
        <taxon>Agaricomycetes</taxon>
        <taxon>Auriculariales</taxon>
        <taxon>Exidiaceae</taxon>
        <taxon>Exidia</taxon>
    </lineage>
</organism>
<protein>
    <submittedName>
        <fullName evidence="1">Uncharacterized protein</fullName>
    </submittedName>
</protein>
<reference evidence="1 2" key="1">
    <citation type="journal article" date="2016" name="Mol. Biol. Evol.">
        <title>Comparative Genomics of Early-Diverging Mushroom-Forming Fungi Provides Insights into the Origins of Lignocellulose Decay Capabilities.</title>
        <authorList>
            <person name="Nagy L.G."/>
            <person name="Riley R."/>
            <person name="Tritt A."/>
            <person name="Adam C."/>
            <person name="Daum C."/>
            <person name="Floudas D."/>
            <person name="Sun H."/>
            <person name="Yadav J.S."/>
            <person name="Pangilinan J."/>
            <person name="Larsson K.H."/>
            <person name="Matsuura K."/>
            <person name="Barry K."/>
            <person name="Labutti K."/>
            <person name="Kuo R."/>
            <person name="Ohm R.A."/>
            <person name="Bhattacharya S.S."/>
            <person name="Shirouzu T."/>
            <person name="Yoshinaga Y."/>
            <person name="Martin F.M."/>
            <person name="Grigoriev I.V."/>
            <person name="Hibbett D.S."/>
        </authorList>
    </citation>
    <scope>NUCLEOTIDE SEQUENCE [LARGE SCALE GENOMIC DNA]</scope>
    <source>
        <strain evidence="1 2">HHB12029</strain>
    </source>
</reference>
<keyword evidence="2" id="KW-1185">Reference proteome</keyword>
<proteinExistence type="predicted"/>
<dbReference type="InParanoid" id="A0A165P2I4"/>
<evidence type="ECO:0000313" key="2">
    <source>
        <dbReference type="Proteomes" id="UP000077266"/>
    </source>
</evidence>
<sequence length="173" mass="18978">MHIGADSWGNDSEVGKTRASLLSSAWKICSPWQGGTGIRAATMHVIFLGCRRLAPLYRETGIMPASVLLGHLFTMRSAAPRRMCLQIFSSCVDLCLRYADRTEHVQTTIYLHSTGLQRVVLQALPSTTVQPTDPFAVARTIWPHAAALIVASTPFVPPYRASLRMKPLGRAGF</sequence>
<gene>
    <name evidence="1" type="ORF">EXIGLDRAFT_65497</name>
</gene>
<evidence type="ECO:0000313" key="1">
    <source>
        <dbReference type="EMBL" id="KZW01551.1"/>
    </source>
</evidence>
<dbReference type="EMBL" id="KV425893">
    <property type="protein sequence ID" value="KZW01551.1"/>
    <property type="molecule type" value="Genomic_DNA"/>
</dbReference>
<accession>A0A165P2I4</accession>
<name>A0A165P2I4_EXIGL</name>
<dbReference type="AlphaFoldDB" id="A0A165P2I4"/>
<dbReference type="Proteomes" id="UP000077266">
    <property type="component" value="Unassembled WGS sequence"/>
</dbReference>